<dbReference type="Pfam" id="PF00849">
    <property type="entry name" value="PseudoU_synth_2"/>
    <property type="match status" value="1"/>
</dbReference>
<keyword evidence="4" id="KW-0694">RNA-binding</keyword>
<protein>
    <recommendedName>
        <fullName evidence="5">Pseudouridine synthase</fullName>
        <ecNumber evidence="5">5.4.99.-</ecNumber>
    </recommendedName>
</protein>
<dbReference type="GO" id="GO:0003723">
    <property type="term" value="F:RNA binding"/>
    <property type="evidence" value="ECO:0007669"/>
    <property type="project" value="UniProtKB-KW"/>
</dbReference>
<evidence type="ECO:0000256" key="4">
    <source>
        <dbReference type="PROSITE-ProRule" id="PRU00182"/>
    </source>
</evidence>
<dbReference type="GO" id="GO:0120159">
    <property type="term" value="F:rRNA pseudouridine synthase activity"/>
    <property type="evidence" value="ECO:0007669"/>
    <property type="project" value="UniProtKB-ARBA"/>
</dbReference>
<dbReference type="Gene3D" id="3.10.290.10">
    <property type="entry name" value="RNA-binding S4 domain"/>
    <property type="match status" value="1"/>
</dbReference>
<evidence type="ECO:0000256" key="5">
    <source>
        <dbReference type="RuleBase" id="RU362028"/>
    </source>
</evidence>
<accession>A0A1F6MEY5</accession>
<dbReference type="CDD" id="cd02869">
    <property type="entry name" value="PseudoU_synth_RluA_like"/>
    <property type="match status" value="1"/>
</dbReference>
<dbReference type="PANTHER" id="PTHR21600:SF44">
    <property type="entry name" value="RIBOSOMAL LARGE SUBUNIT PSEUDOURIDINE SYNTHASE D"/>
    <property type="match status" value="1"/>
</dbReference>
<dbReference type="InterPro" id="IPR020103">
    <property type="entry name" value="PsdUridine_synth_cat_dom_sf"/>
</dbReference>
<evidence type="ECO:0000256" key="2">
    <source>
        <dbReference type="ARBA" id="ARBA00023235"/>
    </source>
</evidence>
<evidence type="ECO:0000313" key="9">
    <source>
        <dbReference type="Proteomes" id="UP000177953"/>
    </source>
</evidence>
<dbReference type="InterPro" id="IPR002942">
    <property type="entry name" value="S4_RNA-bd"/>
</dbReference>
<feature type="compositionally biased region" description="Basic and acidic residues" evidence="6">
    <location>
        <begin position="67"/>
        <end position="89"/>
    </location>
</feature>
<dbReference type="EC" id="5.4.99.-" evidence="5"/>
<dbReference type="CDD" id="cd00165">
    <property type="entry name" value="S4"/>
    <property type="match status" value="1"/>
</dbReference>
<dbReference type="InterPro" id="IPR036986">
    <property type="entry name" value="S4_RNA-bd_sf"/>
</dbReference>
<keyword evidence="2 5" id="KW-0413">Isomerase</keyword>
<dbReference type="Gene3D" id="3.30.2350.10">
    <property type="entry name" value="Pseudouridine synthase"/>
    <property type="match status" value="1"/>
</dbReference>
<gene>
    <name evidence="8" type="ORF">A2754_02170</name>
</gene>
<comment type="function">
    <text evidence="5">Responsible for synthesis of pseudouridine from uracil.</text>
</comment>
<evidence type="ECO:0000313" key="8">
    <source>
        <dbReference type="EMBL" id="OGH70184.1"/>
    </source>
</evidence>
<feature type="region of interest" description="Disordered" evidence="6">
    <location>
        <begin position="67"/>
        <end position="90"/>
    </location>
</feature>
<dbReference type="EMBL" id="MFPU01000013">
    <property type="protein sequence ID" value="OGH70184.1"/>
    <property type="molecule type" value="Genomic_DNA"/>
</dbReference>
<comment type="similarity">
    <text evidence="1 5">Belongs to the pseudouridine synthase RluA family.</text>
</comment>
<organism evidence="8 9">
    <name type="scientific">Candidatus Magasanikbacteria bacterium RIFCSPHIGHO2_01_FULL_47_8</name>
    <dbReference type="NCBI Taxonomy" id="1798673"/>
    <lineage>
        <taxon>Bacteria</taxon>
        <taxon>Candidatus Magasanikiibacteriota</taxon>
    </lineage>
</organism>
<feature type="active site" evidence="3">
    <location>
        <position position="162"/>
    </location>
</feature>
<feature type="domain" description="RNA-binding S4" evidence="7">
    <location>
        <begin position="16"/>
        <end position="77"/>
    </location>
</feature>
<dbReference type="InterPro" id="IPR006145">
    <property type="entry name" value="PsdUridine_synth_RsuA/RluA"/>
</dbReference>
<dbReference type="InterPro" id="IPR006225">
    <property type="entry name" value="PsdUridine_synth_RluC/D"/>
</dbReference>
<dbReference type="SUPFAM" id="SSF55174">
    <property type="entry name" value="Alpha-L RNA-binding motif"/>
    <property type="match status" value="1"/>
</dbReference>
<dbReference type="InterPro" id="IPR050188">
    <property type="entry name" value="RluA_PseudoU_synthase"/>
</dbReference>
<evidence type="ECO:0000256" key="3">
    <source>
        <dbReference type="PIRSR" id="PIRSR606225-1"/>
    </source>
</evidence>
<reference evidence="8 9" key="1">
    <citation type="journal article" date="2016" name="Nat. Commun.">
        <title>Thousands of microbial genomes shed light on interconnected biogeochemical processes in an aquifer system.</title>
        <authorList>
            <person name="Anantharaman K."/>
            <person name="Brown C.T."/>
            <person name="Hug L.A."/>
            <person name="Sharon I."/>
            <person name="Castelle C.J."/>
            <person name="Probst A.J."/>
            <person name="Thomas B.C."/>
            <person name="Singh A."/>
            <person name="Wilkins M.J."/>
            <person name="Karaoz U."/>
            <person name="Brodie E.L."/>
            <person name="Williams K.H."/>
            <person name="Hubbard S.S."/>
            <person name="Banfield J.F."/>
        </authorList>
    </citation>
    <scope>NUCLEOTIDE SEQUENCE [LARGE SCALE GENOMIC DNA]</scope>
</reference>
<dbReference type="SMART" id="SM00363">
    <property type="entry name" value="S4"/>
    <property type="match status" value="1"/>
</dbReference>
<dbReference type="Proteomes" id="UP000177953">
    <property type="component" value="Unassembled WGS sequence"/>
</dbReference>
<dbReference type="PANTHER" id="PTHR21600">
    <property type="entry name" value="MITOCHONDRIAL RNA PSEUDOURIDINE SYNTHASE"/>
    <property type="match status" value="1"/>
</dbReference>
<dbReference type="Pfam" id="PF01479">
    <property type="entry name" value="S4"/>
    <property type="match status" value="1"/>
</dbReference>
<name>A0A1F6MEY5_9BACT</name>
<comment type="caution">
    <text evidence="8">The sequence shown here is derived from an EMBL/GenBank/DDBJ whole genome shotgun (WGS) entry which is preliminary data.</text>
</comment>
<evidence type="ECO:0000256" key="6">
    <source>
        <dbReference type="SAM" id="MobiDB-lite"/>
    </source>
</evidence>
<dbReference type="NCBIfam" id="TIGR00005">
    <property type="entry name" value="rluA_subfam"/>
    <property type="match status" value="1"/>
</dbReference>
<evidence type="ECO:0000256" key="1">
    <source>
        <dbReference type="ARBA" id="ARBA00010876"/>
    </source>
</evidence>
<evidence type="ECO:0000259" key="7">
    <source>
        <dbReference type="SMART" id="SM00363"/>
    </source>
</evidence>
<dbReference type="SUPFAM" id="SSF55120">
    <property type="entry name" value="Pseudouridine synthase"/>
    <property type="match status" value="1"/>
</dbReference>
<comment type="catalytic activity">
    <reaction evidence="5">
        <text>a uridine in RNA = a pseudouridine in RNA</text>
        <dbReference type="Rhea" id="RHEA:48348"/>
        <dbReference type="Rhea" id="RHEA-COMP:12068"/>
        <dbReference type="Rhea" id="RHEA-COMP:12069"/>
        <dbReference type="ChEBI" id="CHEBI:65314"/>
        <dbReference type="ChEBI" id="CHEBI:65315"/>
    </reaction>
</comment>
<sequence>MPKPKTITVSKEAHNQRLDTFLSTELSLSRSQVQKMIESKQITVNGKPPKKAGGQVKEGNVIVISSHSEKSLSKKTTDRDPLMKDRETSSARASLGMTRMLTPTIIAETPDYIVIEKPTGILTHPTMAEEENTVANFIVEKYPEIKKVGDDPIRPGIVHRLDKEASGLLVIARTQKMFNHLKEQFKNRTIEKEYLALAHGKVAKDWDEINFPITRSDTADRMAARPLSVIPAKAGIQDVDSRFHGNDNGEKSAKTEFWIEQRFVNFTLLRVKIHTGRMHQIRVHLFAYNHPLVGDPLYIQKKRKHMWDEKLGRLFLHAVKLSFLDLAGERQTFESALPQELTEFLKQLS</sequence>
<dbReference type="AlphaFoldDB" id="A0A1F6MEY5"/>
<dbReference type="PROSITE" id="PS50889">
    <property type="entry name" value="S4"/>
    <property type="match status" value="1"/>
</dbReference>
<proteinExistence type="inferred from homology"/>
<dbReference type="GO" id="GO:0000455">
    <property type="term" value="P:enzyme-directed rRNA pseudouridine synthesis"/>
    <property type="evidence" value="ECO:0007669"/>
    <property type="project" value="TreeGrafter"/>
</dbReference>